<feature type="region of interest" description="Disordered" evidence="1">
    <location>
        <begin position="848"/>
        <end position="903"/>
    </location>
</feature>
<feature type="region of interest" description="Disordered" evidence="1">
    <location>
        <begin position="1"/>
        <end position="64"/>
    </location>
</feature>
<sequence length="903" mass="98828">MEPNSNSVALAPTNGQLTSPQPNSDSPLVLTPGKRKRVSSPGQEASNGDESSNPSNTSKTESLNQTLKDLLQVLEKYDSDLGILKFPLPQKSSVEPESKRAKLSDAVDNSQTIESKITRGQYTAIQEVVDDVETASVLVVERRREPEATADRPSNSRSPTDLVNLSRIFKKHLDNFILRSPFQGSSLVKNESQEFQRSESQNKESNGKAYDREDRMVLTLFGNAPRGRHLFSSLQHPVTVTSDSRGIDKSISAGVRATLNDATLPNGISTSKVIPFNVKNVEPGNEKARTVSDVFPPRPTLPQLQPPRKTRSSKDSSVTWLDPYEIILATKYPANERRGYSYLPLPSGHWLHYGYEPSVRPGNRRQRSDNDAGKKIQKPFQNPLDDGNSTFRGVYSSFAPSFDSSGSVIPEDAKEQIWWDKFGVNSFHKLFSTEDDVEPQQTETQGGPPQLQPLDDADLEEAVKSYKPEVDKNLAEEVESTNGTNDDKDLEEVLENISDLIRTLNSYRQIRSLGLPNPSSPGQPSDEVAGSPDASSPSATEFTVYETLKSSLSAMIATLPPYAVSKLDGDQLAELNVSKKILLESADYPGTMEEDEYTIQQKQMARVPQMPNAARTPAPNMNPSRTSPYQTPTAAPNIPLQRGGYSSNSRAKPLPMNHPPHQPYGARQPSTSIHYPPSNSPQPYNPARQPPPQRPGYAQPQFPQPGAPPYSQGNILQQFQRPTQNGIGPYSSQRMASPAQASPQPYSHRPNPPPYQQQTQNSPYGSPAAGPHNASPQRHPSFGASPQRHPYMNSTPGSTQPQPRYFQQQTPQTTHFPNFPPNQASPAPAGYSNSAAAMTYARSAAEQAALMDRNKAQLAEHQRQKSGTPQPASSNGQFGVQGNLPPSNRQNGPSIGATAGPTQ</sequence>
<feature type="region of interest" description="Disordered" evidence="1">
    <location>
        <begin position="188"/>
        <end position="211"/>
    </location>
</feature>
<dbReference type="OrthoDB" id="5354458at2759"/>
<feature type="compositionally biased region" description="Basic and acidic residues" evidence="1">
    <location>
        <begin position="191"/>
        <end position="211"/>
    </location>
</feature>
<evidence type="ECO:0000313" key="4">
    <source>
        <dbReference type="EMBL" id="PGH18028.1"/>
    </source>
</evidence>
<feature type="compositionally biased region" description="Polar residues" evidence="1">
    <location>
        <begin position="711"/>
        <end position="745"/>
    </location>
</feature>
<evidence type="ECO:0000313" key="5">
    <source>
        <dbReference type="Proteomes" id="UP000223968"/>
    </source>
</evidence>
<feature type="region of interest" description="Disordered" evidence="1">
    <location>
        <begin position="435"/>
        <end position="454"/>
    </location>
</feature>
<feature type="compositionally biased region" description="Polar residues" evidence="1">
    <location>
        <begin position="619"/>
        <end position="634"/>
    </location>
</feature>
<accession>A0A2B7YAT2</accession>
<dbReference type="InterPro" id="IPR057199">
    <property type="entry name" value="DUF7877"/>
</dbReference>
<keyword evidence="5" id="KW-1185">Reference proteome</keyword>
<feature type="region of interest" description="Disordered" evidence="1">
    <location>
        <begin position="512"/>
        <end position="539"/>
    </location>
</feature>
<reference evidence="4 5" key="1">
    <citation type="submission" date="2017-10" db="EMBL/GenBank/DDBJ databases">
        <title>Comparative genomics in systemic dimorphic fungi from Ajellomycetaceae.</title>
        <authorList>
            <person name="Munoz J.F."/>
            <person name="Mcewen J.G."/>
            <person name="Clay O.K."/>
            <person name="Cuomo C.A."/>
        </authorList>
    </citation>
    <scope>NUCLEOTIDE SEQUENCE [LARGE SCALE GENOMIC DNA]</scope>
    <source>
        <strain evidence="4 5">UAMH5409</strain>
    </source>
</reference>
<dbReference type="Pfam" id="PF25289">
    <property type="entry name" value="DUF7877"/>
    <property type="match status" value="1"/>
</dbReference>
<name>A0A2B7YAT2_9EURO</name>
<evidence type="ECO:0000259" key="2">
    <source>
        <dbReference type="Pfam" id="PF25009"/>
    </source>
</evidence>
<feature type="compositionally biased region" description="Polar residues" evidence="1">
    <location>
        <begin position="1"/>
        <end position="26"/>
    </location>
</feature>
<feature type="region of interest" description="Disordered" evidence="1">
    <location>
        <begin position="287"/>
        <end position="316"/>
    </location>
</feature>
<gene>
    <name evidence="4" type="ORF">AJ79_00654</name>
</gene>
<dbReference type="AlphaFoldDB" id="A0A2B7YAT2"/>
<feature type="compositionally biased region" description="Low complexity" evidence="1">
    <location>
        <begin position="806"/>
        <end position="817"/>
    </location>
</feature>
<proteinExistence type="predicted"/>
<evidence type="ECO:0000259" key="3">
    <source>
        <dbReference type="Pfam" id="PF25289"/>
    </source>
</evidence>
<feature type="compositionally biased region" description="Basic and acidic residues" evidence="1">
    <location>
        <begin position="852"/>
        <end position="863"/>
    </location>
</feature>
<dbReference type="Proteomes" id="UP000223968">
    <property type="component" value="Unassembled WGS sequence"/>
</dbReference>
<feature type="compositionally biased region" description="Polar residues" evidence="1">
    <location>
        <begin position="792"/>
        <end position="802"/>
    </location>
</feature>
<feature type="compositionally biased region" description="Low complexity" evidence="1">
    <location>
        <begin position="439"/>
        <end position="454"/>
    </location>
</feature>
<comment type="caution">
    <text evidence="4">The sequence shown here is derived from an EMBL/GenBank/DDBJ whole genome shotgun (WGS) entry which is preliminary data.</text>
</comment>
<feature type="domain" description="DUF7785" evidence="2">
    <location>
        <begin position="487"/>
        <end position="582"/>
    </location>
</feature>
<organism evidence="4 5">
    <name type="scientific">Helicocarpus griseus UAMH5409</name>
    <dbReference type="NCBI Taxonomy" id="1447875"/>
    <lineage>
        <taxon>Eukaryota</taxon>
        <taxon>Fungi</taxon>
        <taxon>Dikarya</taxon>
        <taxon>Ascomycota</taxon>
        <taxon>Pezizomycotina</taxon>
        <taxon>Eurotiomycetes</taxon>
        <taxon>Eurotiomycetidae</taxon>
        <taxon>Onygenales</taxon>
        <taxon>Ajellomycetaceae</taxon>
        <taxon>Helicocarpus</taxon>
    </lineage>
</organism>
<dbReference type="Pfam" id="PF25009">
    <property type="entry name" value="DUF7785"/>
    <property type="match status" value="1"/>
</dbReference>
<feature type="region of interest" description="Disordered" evidence="1">
    <location>
        <begin position="87"/>
        <end position="106"/>
    </location>
</feature>
<feature type="compositionally biased region" description="Basic and acidic residues" evidence="1">
    <location>
        <begin position="94"/>
        <end position="105"/>
    </location>
</feature>
<feature type="region of interest" description="Disordered" evidence="1">
    <location>
        <begin position="467"/>
        <end position="490"/>
    </location>
</feature>
<feature type="region of interest" description="Disordered" evidence="1">
    <location>
        <begin position="359"/>
        <end position="388"/>
    </location>
</feature>
<feature type="domain" description="DUF7877" evidence="3">
    <location>
        <begin position="63"/>
        <end position="175"/>
    </location>
</feature>
<feature type="compositionally biased region" description="Pro residues" evidence="1">
    <location>
        <begin position="678"/>
        <end position="694"/>
    </location>
</feature>
<dbReference type="STRING" id="1447875.A0A2B7YAT2"/>
<dbReference type="EMBL" id="PDNB01000006">
    <property type="protein sequence ID" value="PGH18028.1"/>
    <property type="molecule type" value="Genomic_DNA"/>
</dbReference>
<dbReference type="InterPro" id="IPR056687">
    <property type="entry name" value="DUF7785"/>
</dbReference>
<feature type="compositionally biased region" description="Polar residues" evidence="1">
    <location>
        <begin position="865"/>
        <end position="893"/>
    </location>
</feature>
<feature type="region of interest" description="Disordered" evidence="1">
    <location>
        <begin position="601"/>
        <end position="832"/>
    </location>
</feature>
<protein>
    <submittedName>
        <fullName evidence="4">Uncharacterized protein</fullName>
    </submittedName>
</protein>
<feature type="compositionally biased region" description="Polar residues" evidence="1">
    <location>
        <begin position="40"/>
        <end position="64"/>
    </location>
</feature>
<evidence type="ECO:0000256" key="1">
    <source>
        <dbReference type="SAM" id="MobiDB-lite"/>
    </source>
</evidence>